<dbReference type="EC" id="2.5.1.75" evidence="10"/>
<feature type="binding site" evidence="10">
    <location>
        <begin position="7"/>
        <end position="14"/>
    </location>
    <ligand>
        <name>ATP</name>
        <dbReference type="ChEBI" id="CHEBI:30616"/>
    </ligand>
</feature>
<evidence type="ECO:0000256" key="11">
    <source>
        <dbReference type="RuleBase" id="RU003783"/>
    </source>
</evidence>
<dbReference type="InterPro" id="IPR027417">
    <property type="entry name" value="P-loop_NTPase"/>
</dbReference>
<feature type="site" description="Interaction with substrate tRNA" evidence="10">
    <location>
        <position position="120"/>
    </location>
</feature>
<protein>
    <recommendedName>
        <fullName evidence="10">tRNA dimethylallyltransferase</fullName>
        <ecNumber evidence="10">2.5.1.75</ecNumber>
    </recommendedName>
    <alternativeName>
        <fullName evidence="10">Dimethylallyl diphosphate:tRNA dimethylallyltransferase</fullName>
        <shortName evidence="10">DMAPP:tRNA dimethylallyltransferase</shortName>
        <shortName evidence="10">DMATase</shortName>
    </alternativeName>
    <alternativeName>
        <fullName evidence="10">Isopentenyl-diphosphate:tRNA isopentenyltransferase</fullName>
        <shortName evidence="10">IPP transferase</shortName>
        <shortName evidence="10">IPPT</shortName>
        <shortName evidence="10">IPTase</shortName>
    </alternativeName>
</protein>
<dbReference type="SUPFAM" id="SSF52540">
    <property type="entry name" value="P-loop containing nucleoside triphosphate hydrolases"/>
    <property type="match status" value="2"/>
</dbReference>
<reference evidence="14" key="1">
    <citation type="journal article" date="2014" name="Int. J. Syst. Evol. Microbiol.">
        <title>Complete genome sequence of Corynebacterium casei LMG S-19264T (=DSM 44701T), isolated from a smear-ripened cheese.</title>
        <authorList>
            <consortium name="US DOE Joint Genome Institute (JGI-PGF)"/>
            <person name="Walter F."/>
            <person name="Albersmeier A."/>
            <person name="Kalinowski J."/>
            <person name="Ruckert C."/>
        </authorList>
    </citation>
    <scope>NUCLEOTIDE SEQUENCE</scope>
    <source>
        <strain evidence="14">CCM 7897</strain>
    </source>
</reference>
<dbReference type="InterPro" id="IPR018022">
    <property type="entry name" value="IPT"/>
</dbReference>
<keyword evidence="8 10" id="KW-0460">Magnesium</keyword>
<comment type="caution">
    <text evidence="14">The sequence shown here is derived from an EMBL/GenBank/DDBJ whole genome shotgun (WGS) entry which is preliminary data.</text>
</comment>
<evidence type="ECO:0000256" key="4">
    <source>
        <dbReference type="ARBA" id="ARBA00022679"/>
    </source>
</evidence>
<organism evidence="14 15">
    <name type="scientific">Azorhizobium oxalatiphilum</name>
    <dbReference type="NCBI Taxonomy" id="980631"/>
    <lineage>
        <taxon>Bacteria</taxon>
        <taxon>Pseudomonadati</taxon>
        <taxon>Pseudomonadota</taxon>
        <taxon>Alphaproteobacteria</taxon>
        <taxon>Hyphomicrobiales</taxon>
        <taxon>Xanthobacteraceae</taxon>
        <taxon>Azorhizobium</taxon>
    </lineage>
</organism>
<feature type="site" description="Interaction with substrate tRNA" evidence="10">
    <location>
        <position position="98"/>
    </location>
</feature>
<comment type="caution">
    <text evidence="10">Lacks conserved residue(s) required for the propagation of feature annotation.</text>
</comment>
<evidence type="ECO:0000313" key="14">
    <source>
        <dbReference type="EMBL" id="GGF57900.1"/>
    </source>
</evidence>
<evidence type="ECO:0000256" key="6">
    <source>
        <dbReference type="ARBA" id="ARBA00022741"/>
    </source>
</evidence>
<evidence type="ECO:0000256" key="9">
    <source>
        <dbReference type="ARBA" id="ARBA00049563"/>
    </source>
</evidence>
<reference evidence="14" key="2">
    <citation type="submission" date="2020-09" db="EMBL/GenBank/DDBJ databases">
        <authorList>
            <person name="Sun Q."/>
            <person name="Sedlacek I."/>
        </authorList>
    </citation>
    <scope>NUCLEOTIDE SEQUENCE</scope>
    <source>
        <strain evidence="14">CCM 7897</strain>
    </source>
</reference>
<comment type="subunit">
    <text evidence="10">Monomer.</text>
</comment>
<dbReference type="FunFam" id="1.10.20.140:FF:000001">
    <property type="entry name" value="tRNA dimethylallyltransferase"/>
    <property type="match status" value="1"/>
</dbReference>
<dbReference type="InterPro" id="IPR039657">
    <property type="entry name" value="Dimethylallyltransferase"/>
</dbReference>
<evidence type="ECO:0000256" key="10">
    <source>
        <dbReference type="HAMAP-Rule" id="MF_00185"/>
    </source>
</evidence>
<evidence type="ECO:0000256" key="12">
    <source>
        <dbReference type="RuleBase" id="RU003784"/>
    </source>
</evidence>
<comment type="catalytic activity">
    <reaction evidence="9 10 11">
        <text>adenosine(37) in tRNA + dimethylallyl diphosphate = N(6)-dimethylallyladenosine(37) in tRNA + diphosphate</text>
        <dbReference type="Rhea" id="RHEA:26482"/>
        <dbReference type="Rhea" id="RHEA-COMP:10162"/>
        <dbReference type="Rhea" id="RHEA-COMP:10375"/>
        <dbReference type="ChEBI" id="CHEBI:33019"/>
        <dbReference type="ChEBI" id="CHEBI:57623"/>
        <dbReference type="ChEBI" id="CHEBI:74411"/>
        <dbReference type="ChEBI" id="CHEBI:74415"/>
        <dbReference type="EC" id="2.5.1.75"/>
    </reaction>
</comment>
<dbReference type="PANTHER" id="PTHR11088">
    <property type="entry name" value="TRNA DIMETHYLALLYLTRANSFERASE"/>
    <property type="match status" value="1"/>
</dbReference>
<evidence type="ECO:0000256" key="1">
    <source>
        <dbReference type="ARBA" id="ARBA00001946"/>
    </source>
</evidence>
<dbReference type="NCBIfam" id="TIGR00174">
    <property type="entry name" value="miaA"/>
    <property type="match status" value="1"/>
</dbReference>
<proteinExistence type="inferred from homology"/>
<evidence type="ECO:0000256" key="2">
    <source>
        <dbReference type="ARBA" id="ARBA00003213"/>
    </source>
</evidence>
<keyword evidence="6 10" id="KW-0547">Nucleotide-binding</keyword>
<dbReference type="GO" id="GO:0052381">
    <property type="term" value="F:tRNA dimethylallyltransferase activity"/>
    <property type="evidence" value="ECO:0007669"/>
    <property type="project" value="UniProtKB-UniRule"/>
</dbReference>
<keyword evidence="4 10" id="KW-0808">Transferase</keyword>
<accession>A0A917BT99</accession>
<name>A0A917BT99_9HYPH</name>
<sequence>MAVLIAGPTASGKSALALALAERCGGTVINADSMQVYGDLRVITARPSVEEESRAPHLLYGHVDGAEDYSVGRWAEDAARTLAAVQAAGRLPIFIGGTGLYFRALTSGLAPIPAVPEEVRQRVRGMAEAEDAQVLHARLATLDPETAMRLEPRDRQRILRALEVLEATGRPLSHWQKDSHTPLLDPAACVRLVLEVERETLRARIDARFEGMMAAGALEEAERLAARALPADRTILKAHGAPALMRHLRGEMSRAEAVTEGQNDTRRYAKRQVTWFRHQMPDWQRATPETALDQLERMLGE</sequence>
<feature type="binding site" evidence="10">
    <location>
        <begin position="9"/>
        <end position="14"/>
    </location>
    <ligand>
        <name>substrate</name>
    </ligand>
</feature>
<dbReference type="AlphaFoldDB" id="A0A917BT99"/>
<keyword evidence="7 10" id="KW-0067">ATP-binding</keyword>
<feature type="region of interest" description="Interaction with substrate tRNA" evidence="10">
    <location>
        <begin position="32"/>
        <end position="35"/>
    </location>
</feature>
<feature type="region of interest" description="Interaction with substrate tRNA" evidence="10">
    <location>
        <begin position="156"/>
        <end position="160"/>
    </location>
</feature>
<evidence type="ECO:0000256" key="8">
    <source>
        <dbReference type="ARBA" id="ARBA00022842"/>
    </source>
</evidence>
<evidence type="ECO:0000256" key="13">
    <source>
        <dbReference type="RuleBase" id="RU003785"/>
    </source>
</evidence>
<dbReference type="Gene3D" id="1.10.20.140">
    <property type="match status" value="1"/>
</dbReference>
<comment type="function">
    <text evidence="2 10 12">Catalyzes the transfer of a dimethylallyl group onto the adenine at position 37 in tRNAs that read codons beginning with uridine, leading to the formation of N6-(dimethylallyl)adenosine (i(6)A).</text>
</comment>
<dbReference type="GO" id="GO:0006400">
    <property type="term" value="P:tRNA modification"/>
    <property type="evidence" value="ECO:0007669"/>
    <property type="project" value="TreeGrafter"/>
</dbReference>
<gene>
    <name evidence="10 14" type="primary">miaA</name>
    <name evidence="14" type="ORF">GCM10007301_17030</name>
</gene>
<dbReference type="Proteomes" id="UP000606044">
    <property type="component" value="Unassembled WGS sequence"/>
</dbReference>
<dbReference type="GO" id="GO:0005524">
    <property type="term" value="F:ATP binding"/>
    <property type="evidence" value="ECO:0007669"/>
    <property type="project" value="UniProtKB-UniRule"/>
</dbReference>
<dbReference type="PANTHER" id="PTHR11088:SF60">
    <property type="entry name" value="TRNA DIMETHYLALLYLTRANSFERASE"/>
    <property type="match status" value="1"/>
</dbReference>
<comment type="cofactor">
    <cofactor evidence="1 10">
        <name>Mg(2+)</name>
        <dbReference type="ChEBI" id="CHEBI:18420"/>
    </cofactor>
</comment>
<dbReference type="Gene3D" id="3.40.50.300">
    <property type="entry name" value="P-loop containing nucleotide triphosphate hydrolases"/>
    <property type="match status" value="1"/>
</dbReference>
<evidence type="ECO:0000256" key="3">
    <source>
        <dbReference type="ARBA" id="ARBA00005842"/>
    </source>
</evidence>
<dbReference type="Pfam" id="PF01715">
    <property type="entry name" value="IPPT"/>
    <property type="match status" value="1"/>
</dbReference>
<evidence type="ECO:0000256" key="7">
    <source>
        <dbReference type="ARBA" id="ARBA00022840"/>
    </source>
</evidence>
<evidence type="ECO:0000256" key="5">
    <source>
        <dbReference type="ARBA" id="ARBA00022694"/>
    </source>
</evidence>
<keyword evidence="15" id="KW-1185">Reference proteome</keyword>
<dbReference type="HAMAP" id="MF_00185">
    <property type="entry name" value="IPP_trans"/>
    <property type="match status" value="1"/>
</dbReference>
<keyword evidence="5 10" id="KW-0819">tRNA processing</keyword>
<comment type="similarity">
    <text evidence="3 10 13">Belongs to the IPP transferase family.</text>
</comment>
<dbReference type="EMBL" id="BMCT01000001">
    <property type="protein sequence ID" value="GGF57900.1"/>
    <property type="molecule type" value="Genomic_DNA"/>
</dbReference>
<evidence type="ECO:0000313" key="15">
    <source>
        <dbReference type="Proteomes" id="UP000606044"/>
    </source>
</evidence>